<proteinExistence type="predicted"/>
<dbReference type="EMBL" id="Z22864">
    <property type="protein sequence ID" value="CAA80479.1"/>
    <property type="molecule type" value="Genomic_DNA"/>
</dbReference>
<organism evidence="1">
    <name type="scientific">Fowl adenovirus A serotype 1 (strain CELO / Phelps)</name>
    <name type="common">FAdV-1</name>
    <name type="synonym">Avian adenovirus gal1 (strain Phelps)</name>
    <dbReference type="NCBI Taxonomy" id="10553"/>
    <lineage>
        <taxon>Viruses</taxon>
        <taxon>Varidnaviria</taxon>
        <taxon>Bamfordvirae</taxon>
        <taxon>Preplasmiviricota</taxon>
        <taxon>Polisuviricotina</taxon>
        <taxon>Pharingeaviricetes</taxon>
        <taxon>Rowavirales</taxon>
        <taxon>Adenoviridae</taxon>
        <taxon>Aviadenovirus</taxon>
        <taxon>Aviadenovirus ventriculi</taxon>
        <taxon>Fowl aviadenovirus A</taxon>
    </lineage>
</organism>
<protein>
    <submittedName>
        <fullName evidence="1">ORF3 protein</fullName>
    </submittedName>
</protein>
<reference evidence="1" key="1">
    <citation type="submission" date="1993-05" db="EMBL/GenBank/DDBJ databases">
        <title>Sequence of an Avian Adenovirus (CELO) DNA Fragment (11.2 - 19.2 %).</title>
        <authorList>
            <person name="Akopian T.A."/>
            <person name="Kaverina E.N."/>
            <person name="Kruglyak V.A."/>
            <person name="Naroditsky B.S."/>
            <person name="Tikhonenko T.T."/>
        </authorList>
    </citation>
    <scope>NUCLEOTIDE SEQUENCE</scope>
    <source>
        <strain evidence="1">CELO</strain>
    </source>
</reference>
<dbReference type="PIR" id="S33488">
    <property type="entry name" value="S33488"/>
</dbReference>
<organismHost>
    <name type="scientific">Galliformes</name>
    <name type="common">landfowls</name>
    <dbReference type="NCBI Taxonomy" id="8976"/>
</organismHost>
<sequence length="87" mass="9505">MDTRGLNEYSRSCSPVRLGLKIRPVVTISLKASGGIPLARVHRDHRSKGNGPHVVWKVPREHAEWVAGHTCRMYRGVSMGGGRCTGG</sequence>
<gene>
    <name evidence="1" type="primary">ORF3</name>
</gene>
<evidence type="ECO:0000313" key="1">
    <source>
        <dbReference type="EMBL" id="CAA80479.1"/>
    </source>
</evidence>
<accession>Q64775</accession>
<name>Q64775_ADEG1</name>